<dbReference type="InterPro" id="IPR015943">
    <property type="entry name" value="WD40/YVTN_repeat-like_dom_sf"/>
</dbReference>
<accession>A0A4S8M3W6</accession>
<dbReference type="Pfam" id="PF23726">
    <property type="entry name" value="Beta-prop_RSE1_2nd"/>
    <property type="match status" value="1"/>
</dbReference>
<evidence type="ECO:0000313" key="4">
    <source>
        <dbReference type="Proteomes" id="UP000297245"/>
    </source>
</evidence>
<reference evidence="3 4" key="1">
    <citation type="journal article" date="2019" name="Nat. Ecol. Evol.">
        <title>Megaphylogeny resolves global patterns of mushroom evolution.</title>
        <authorList>
            <person name="Varga T."/>
            <person name="Krizsan K."/>
            <person name="Foldi C."/>
            <person name="Dima B."/>
            <person name="Sanchez-Garcia M."/>
            <person name="Sanchez-Ramirez S."/>
            <person name="Szollosi G.J."/>
            <person name="Szarkandi J.G."/>
            <person name="Papp V."/>
            <person name="Albert L."/>
            <person name="Andreopoulos W."/>
            <person name="Angelini C."/>
            <person name="Antonin V."/>
            <person name="Barry K.W."/>
            <person name="Bougher N.L."/>
            <person name="Buchanan P."/>
            <person name="Buyck B."/>
            <person name="Bense V."/>
            <person name="Catcheside P."/>
            <person name="Chovatia M."/>
            <person name="Cooper J."/>
            <person name="Damon W."/>
            <person name="Desjardin D."/>
            <person name="Finy P."/>
            <person name="Geml J."/>
            <person name="Haridas S."/>
            <person name="Hughes K."/>
            <person name="Justo A."/>
            <person name="Karasinski D."/>
            <person name="Kautmanova I."/>
            <person name="Kiss B."/>
            <person name="Kocsube S."/>
            <person name="Kotiranta H."/>
            <person name="LaButti K.M."/>
            <person name="Lechner B.E."/>
            <person name="Liimatainen K."/>
            <person name="Lipzen A."/>
            <person name="Lukacs Z."/>
            <person name="Mihaltcheva S."/>
            <person name="Morgado L.N."/>
            <person name="Niskanen T."/>
            <person name="Noordeloos M.E."/>
            <person name="Ohm R.A."/>
            <person name="Ortiz-Santana B."/>
            <person name="Ovrebo C."/>
            <person name="Racz N."/>
            <person name="Riley R."/>
            <person name="Savchenko A."/>
            <person name="Shiryaev A."/>
            <person name="Soop K."/>
            <person name="Spirin V."/>
            <person name="Szebenyi C."/>
            <person name="Tomsovsky M."/>
            <person name="Tulloss R.E."/>
            <person name="Uehling J."/>
            <person name="Grigoriev I.V."/>
            <person name="Vagvolgyi C."/>
            <person name="Papp T."/>
            <person name="Martin F.M."/>
            <person name="Miettinen O."/>
            <person name="Hibbett D.S."/>
            <person name="Nagy L.G."/>
        </authorList>
    </citation>
    <scope>NUCLEOTIDE SEQUENCE [LARGE SCALE GENOMIC DNA]</scope>
    <source>
        <strain evidence="3 4">CBS 962.96</strain>
    </source>
</reference>
<evidence type="ECO:0000259" key="2">
    <source>
        <dbReference type="Pfam" id="PF23726"/>
    </source>
</evidence>
<feature type="compositionally biased region" description="Polar residues" evidence="1">
    <location>
        <begin position="141"/>
        <end position="158"/>
    </location>
</feature>
<feature type="region of interest" description="Disordered" evidence="1">
    <location>
        <begin position="222"/>
        <end position="241"/>
    </location>
</feature>
<feature type="region of interest" description="Disordered" evidence="1">
    <location>
        <begin position="138"/>
        <end position="166"/>
    </location>
</feature>
<keyword evidence="4" id="KW-1185">Reference proteome</keyword>
<proteinExistence type="predicted"/>
<gene>
    <name evidence="3" type="ORF">K435DRAFT_858322</name>
</gene>
<dbReference type="AlphaFoldDB" id="A0A4S8M3W6"/>
<organism evidence="3 4">
    <name type="scientific">Dendrothele bispora (strain CBS 962.96)</name>
    <dbReference type="NCBI Taxonomy" id="1314807"/>
    <lineage>
        <taxon>Eukaryota</taxon>
        <taxon>Fungi</taxon>
        <taxon>Dikarya</taxon>
        <taxon>Basidiomycota</taxon>
        <taxon>Agaricomycotina</taxon>
        <taxon>Agaricomycetes</taxon>
        <taxon>Agaricomycetidae</taxon>
        <taxon>Agaricales</taxon>
        <taxon>Agaricales incertae sedis</taxon>
        <taxon>Dendrothele</taxon>
    </lineage>
</organism>
<dbReference type="OrthoDB" id="1918at2759"/>
<dbReference type="InterPro" id="IPR036291">
    <property type="entry name" value="NAD(P)-bd_dom_sf"/>
</dbReference>
<dbReference type="Gene3D" id="2.130.10.10">
    <property type="entry name" value="YVTN repeat-like/Quinoprotein amine dehydrogenase"/>
    <property type="match status" value="1"/>
</dbReference>
<dbReference type="SUPFAM" id="SSF51735">
    <property type="entry name" value="NAD(P)-binding Rossmann-fold domains"/>
    <property type="match status" value="1"/>
</dbReference>
<dbReference type="InterPro" id="IPR014848">
    <property type="entry name" value="Rgp1"/>
</dbReference>
<feature type="compositionally biased region" description="Basic and acidic residues" evidence="1">
    <location>
        <begin position="227"/>
        <end position="236"/>
    </location>
</feature>
<feature type="region of interest" description="Disordered" evidence="1">
    <location>
        <begin position="625"/>
        <end position="659"/>
    </location>
</feature>
<feature type="compositionally biased region" description="Low complexity" evidence="1">
    <location>
        <begin position="635"/>
        <end position="657"/>
    </location>
</feature>
<dbReference type="InterPro" id="IPR058543">
    <property type="entry name" value="Beta-prop_RSE1/DDB1/CPSF1_2nd"/>
</dbReference>
<feature type="domain" description="RSE1/DDB1/CPSF1 second beta-propeller" evidence="2">
    <location>
        <begin position="360"/>
        <end position="485"/>
    </location>
</feature>
<sequence length="949" mass="103679">MFCFSYAYELVIGIGVHQGSGSITNPSKSTGLGLGIAGISDSSGQERILSSSFTSANLLSNAGTGLGPSSRSTSRIMQILETHESLPTALMSPPGSGSPATRELKRVHAEHYSSFVLSNIDYAHNTIAGHLFRREYPFGHSPQTQSRAHSAHGTSHAGTTVSTPGFPSFSSTSFSSTSIYPDASTFSLSSLFVLLPRSPWLPSPLFCRHRHRYWTMRWTRDGAGGNEGREGRREREVDEEAEEEAEMIGWVDMTGLNLTVQEVQLVSSISRPVQFAPNPSTRTGGRGAKRTEEGAVLSNPPLLDSKLNLLLQILMIHISSSPSERLFSLLVKLSRSARHWYPLFCSDALTLAADALLQITNKSIVAATTNKRQVVVALSSAELVYFELDLEGQLNEYQDRKATGSTVLALSIGEVPEDRGCSLSAARIKLSLDRESTLETISLQVLTAPPSSICIAGMMDFSITKVEPVMFVNMGLQNGVLDPTTLVLETVWDVRSIRQYVLGIYKQLGLREKDITKVQTVGPDCDLGSSDKTVAIIDGSGVLAADPARLKRLTQLHVPVGNFDKSKLSKDGGRLEAINIANTEGKPHFKYIVEGANLFLTQQARLFFLEKRKVIVRYLQAGPRQKSSKSRSECSPTTTNDRSPTTTNDRSPTTTNDRWVISESERWERGCEFTAGSDRARWRRLHRGMIGLIREVDGDGAERILDKDRDKDKGLDELRERSRADEEDQTITINRQLGQNPPIFMNCHNKDESVAARGNRKVGIGCVSYDVNKDGVKVAVLTFTKAAYRLGETVQGVVELNERTSRARVVQHSAHLKTLESLPTALASPPSSGSPADRELKRFHAEHYGSFVLSTMRTTFSLDIPSDVSAVFPIKVGNEKATGHGLQGIPLVTVLKLRVMPILLKEHPMPATVPASAPAYPSTFPLSSPLPLPSSPSLPSLSPSPFPAH</sequence>
<name>A0A4S8M3W6_DENBC</name>
<dbReference type="Pfam" id="PF08737">
    <property type="entry name" value="Rgp1"/>
    <property type="match status" value="1"/>
</dbReference>
<dbReference type="PANTHER" id="PTHR12507">
    <property type="entry name" value="REDUCED GROWTH PHENOTYPE 1 RGP1, YEAST -RELATED"/>
    <property type="match status" value="1"/>
</dbReference>
<evidence type="ECO:0000313" key="3">
    <source>
        <dbReference type="EMBL" id="THU96690.1"/>
    </source>
</evidence>
<evidence type="ECO:0000256" key="1">
    <source>
        <dbReference type="SAM" id="MobiDB-lite"/>
    </source>
</evidence>
<protein>
    <recommendedName>
        <fullName evidence="2">RSE1/DDB1/CPSF1 second beta-propeller domain-containing protein</fullName>
    </recommendedName>
</protein>
<dbReference type="EMBL" id="ML179171">
    <property type="protein sequence ID" value="THU96690.1"/>
    <property type="molecule type" value="Genomic_DNA"/>
</dbReference>
<dbReference type="Proteomes" id="UP000297245">
    <property type="component" value="Unassembled WGS sequence"/>
</dbReference>